<name>A0A3D8QPV0_9HELO</name>
<protein>
    <submittedName>
        <fullName evidence="2">Uncharacterized protein</fullName>
    </submittedName>
</protein>
<dbReference type="Proteomes" id="UP000256645">
    <property type="component" value="Unassembled WGS sequence"/>
</dbReference>
<evidence type="ECO:0000256" key="1">
    <source>
        <dbReference type="SAM" id="MobiDB-lite"/>
    </source>
</evidence>
<evidence type="ECO:0000313" key="2">
    <source>
        <dbReference type="EMBL" id="RDW63660.1"/>
    </source>
</evidence>
<organism evidence="2 3">
    <name type="scientific">Coleophoma cylindrospora</name>
    <dbReference type="NCBI Taxonomy" id="1849047"/>
    <lineage>
        <taxon>Eukaryota</taxon>
        <taxon>Fungi</taxon>
        <taxon>Dikarya</taxon>
        <taxon>Ascomycota</taxon>
        <taxon>Pezizomycotina</taxon>
        <taxon>Leotiomycetes</taxon>
        <taxon>Helotiales</taxon>
        <taxon>Dermateaceae</taxon>
        <taxon>Coleophoma</taxon>
    </lineage>
</organism>
<keyword evidence="3" id="KW-1185">Reference proteome</keyword>
<dbReference type="AlphaFoldDB" id="A0A3D8QPV0"/>
<sequence length="75" mass="8129">MVFQSRIRPGLRYPQPSDMGEGQVEDGDGLDERYIFRTPEDLGGGMQRLIAIPGDPPRGLSADGFRPANLGLVTA</sequence>
<evidence type="ECO:0000313" key="3">
    <source>
        <dbReference type="Proteomes" id="UP000256645"/>
    </source>
</evidence>
<dbReference type="EMBL" id="PDLM01000013">
    <property type="protein sequence ID" value="RDW63660.1"/>
    <property type="molecule type" value="Genomic_DNA"/>
</dbReference>
<accession>A0A3D8QPV0</accession>
<comment type="caution">
    <text evidence="2">The sequence shown here is derived from an EMBL/GenBank/DDBJ whole genome shotgun (WGS) entry which is preliminary data.</text>
</comment>
<proteinExistence type="predicted"/>
<gene>
    <name evidence="2" type="ORF">BP6252_11205</name>
</gene>
<feature type="region of interest" description="Disordered" evidence="1">
    <location>
        <begin position="1"/>
        <end position="30"/>
    </location>
</feature>
<reference evidence="2 3" key="1">
    <citation type="journal article" date="2018" name="IMA Fungus">
        <title>IMA Genome-F 9: Draft genome sequence of Annulohypoxylon stygium, Aspergillus mulundensis, Berkeleyomyces basicola (syn. Thielaviopsis basicola), Ceratocystis smalleyi, two Cercospora beticola strains, Coleophoma cylindrospora, Fusarium fracticaudum, Phialophora cf. hyalina, and Morchella septimelata.</title>
        <authorList>
            <person name="Wingfield B.D."/>
            <person name="Bills G.F."/>
            <person name="Dong Y."/>
            <person name="Huang W."/>
            <person name="Nel W.J."/>
            <person name="Swalarsk-Parry B.S."/>
            <person name="Vaghefi N."/>
            <person name="Wilken P.M."/>
            <person name="An Z."/>
            <person name="de Beer Z.W."/>
            <person name="De Vos L."/>
            <person name="Chen L."/>
            <person name="Duong T.A."/>
            <person name="Gao Y."/>
            <person name="Hammerbacher A."/>
            <person name="Kikkert J.R."/>
            <person name="Li Y."/>
            <person name="Li H."/>
            <person name="Li K."/>
            <person name="Li Q."/>
            <person name="Liu X."/>
            <person name="Ma X."/>
            <person name="Naidoo K."/>
            <person name="Pethybridge S.J."/>
            <person name="Sun J."/>
            <person name="Steenkamp E.T."/>
            <person name="van der Nest M.A."/>
            <person name="van Wyk S."/>
            <person name="Wingfield M.J."/>
            <person name="Xiong C."/>
            <person name="Yue Q."/>
            <person name="Zhang X."/>
        </authorList>
    </citation>
    <scope>NUCLEOTIDE SEQUENCE [LARGE SCALE GENOMIC DNA]</scope>
    <source>
        <strain evidence="2 3">BP6252</strain>
    </source>
</reference>